<evidence type="ECO:0000313" key="5">
    <source>
        <dbReference type="Proteomes" id="UP000186104"/>
    </source>
</evidence>
<dbReference type="PROSITE" id="PS50893">
    <property type="entry name" value="ABC_TRANSPORTER_2"/>
    <property type="match status" value="1"/>
</dbReference>
<dbReference type="Gene3D" id="3.40.50.300">
    <property type="entry name" value="P-loop containing nucleotide triphosphate hydrolases"/>
    <property type="match status" value="1"/>
</dbReference>
<name>A0A173LP72_9ACTN</name>
<dbReference type="PANTHER" id="PTHR43038:SF3">
    <property type="entry name" value="ABC TRANSPORTER G FAMILY MEMBER 20 ISOFORM X1"/>
    <property type="match status" value="1"/>
</dbReference>
<proteinExistence type="predicted"/>
<protein>
    <submittedName>
        <fullName evidence="4">Nod factor export ATP-binding protein I</fullName>
    </submittedName>
</protein>
<dbReference type="PANTHER" id="PTHR43038">
    <property type="entry name" value="ATP-BINDING CASSETTE, SUB-FAMILY H, MEMBER 1"/>
    <property type="match status" value="1"/>
</dbReference>
<dbReference type="OrthoDB" id="9804819at2"/>
<dbReference type="SUPFAM" id="SSF52540">
    <property type="entry name" value="P-loop containing nucleoside triphosphate hydrolases"/>
    <property type="match status" value="1"/>
</dbReference>
<organism evidence="4 5">
    <name type="scientific">Dietzia timorensis</name>
    <dbReference type="NCBI Taxonomy" id="499555"/>
    <lineage>
        <taxon>Bacteria</taxon>
        <taxon>Bacillati</taxon>
        <taxon>Actinomycetota</taxon>
        <taxon>Actinomycetes</taxon>
        <taxon>Mycobacteriales</taxon>
        <taxon>Dietziaceae</taxon>
        <taxon>Dietzia</taxon>
    </lineage>
</organism>
<dbReference type="KEGG" id="dtm:BJL86_2943"/>
<keyword evidence="2 4" id="KW-0067">ATP-binding</keyword>
<dbReference type="GO" id="GO:0005524">
    <property type="term" value="F:ATP binding"/>
    <property type="evidence" value="ECO:0007669"/>
    <property type="project" value="UniProtKB-KW"/>
</dbReference>
<dbReference type="InterPro" id="IPR017871">
    <property type="entry name" value="ABC_transporter-like_CS"/>
</dbReference>
<dbReference type="SMART" id="SM00382">
    <property type="entry name" value="AAA"/>
    <property type="match status" value="1"/>
</dbReference>
<keyword evidence="5" id="KW-1185">Reference proteome</keyword>
<dbReference type="InterPro" id="IPR003593">
    <property type="entry name" value="AAA+_ATPase"/>
</dbReference>
<dbReference type="AlphaFoldDB" id="A0A173LP72"/>
<dbReference type="RefSeq" id="WP_067477432.1">
    <property type="nucleotide sequence ID" value="NZ_CP015961.1"/>
</dbReference>
<dbReference type="Proteomes" id="UP000186104">
    <property type="component" value="Chromosome"/>
</dbReference>
<evidence type="ECO:0000256" key="2">
    <source>
        <dbReference type="ARBA" id="ARBA00022840"/>
    </source>
</evidence>
<evidence type="ECO:0000259" key="3">
    <source>
        <dbReference type="PROSITE" id="PS50893"/>
    </source>
</evidence>
<dbReference type="CDD" id="cd03230">
    <property type="entry name" value="ABC_DR_subfamily_A"/>
    <property type="match status" value="1"/>
</dbReference>
<dbReference type="Pfam" id="PF00005">
    <property type="entry name" value="ABC_tran"/>
    <property type="match status" value="1"/>
</dbReference>
<gene>
    <name evidence="4" type="ORF">BJL86_2943</name>
</gene>
<dbReference type="EMBL" id="CP015961">
    <property type="protein sequence ID" value="ANI93703.1"/>
    <property type="molecule type" value="Genomic_DNA"/>
</dbReference>
<evidence type="ECO:0000313" key="4">
    <source>
        <dbReference type="EMBL" id="ANI93703.1"/>
    </source>
</evidence>
<dbReference type="InterPro" id="IPR003439">
    <property type="entry name" value="ABC_transporter-like_ATP-bd"/>
</dbReference>
<reference evidence="4 5" key="1">
    <citation type="submission" date="2016-06" db="EMBL/GenBank/DDBJ databases">
        <title>Complete genome sequence of a saline-alkali tolerant type strain Dietzia timorensis ID05-A0528T.</title>
        <authorList>
            <person name="Wu X."/>
        </authorList>
    </citation>
    <scope>NUCLEOTIDE SEQUENCE [LARGE SCALE GENOMIC DNA]</scope>
    <source>
        <strain evidence="4 5">ID05-A0528</strain>
    </source>
</reference>
<feature type="domain" description="ABC transporter" evidence="3">
    <location>
        <begin position="9"/>
        <end position="232"/>
    </location>
</feature>
<keyword evidence="1" id="KW-0547">Nucleotide-binding</keyword>
<dbReference type="PROSITE" id="PS00211">
    <property type="entry name" value="ABC_TRANSPORTER_1"/>
    <property type="match status" value="1"/>
</dbReference>
<dbReference type="STRING" id="499555.BJL86_2943"/>
<sequence length="237" mass="25213">METTRNVALSAAGLSVRRGKKQVLKNLEFDVIRGSVTGLLGPSGGGKTTLMRAIVGVQAGVIGTLTVLGEPAGARALRSRIGYVTQAASVYEDLTVTENLRFFAKLLGAPRAQVARVIEQVDLASHAGELARNLSGGQRSRVSLAAALLGNPELLVLDEPTVGLDPVLRVELWRLFAELADAGTTIIVSSHVMDEAEHCSRLLLLREGELIADSSPEALLQETHTTDVESAFLELVR</sequence>
<dbReference type="GO" id="GO:0016887">
    <property type="term" value="F:ATP hydrolysis activity"/>
    <property type="evidence" value="ECO:0007669"/>
    <property type="project" value="InterPro"/>
</dbReference>
<dbReference type="InterPro" id="IPR027417">
    <property type="entry name" value="P-loop_NTPase"/>
</dbReference>
<evidence type="ECO:0000256" key="1">
    <source>
        <dbReference type="ARBA" id="ARBA00022741"/>
    </source>
</evidence>
<accession>A0A173LP72</accession>